<accession>A0A917ZSC6</accession>
<dbReference type="Proteomes" id="UP000599578">
    <property type="component" value="Unassembled WGS sequence"/>
</dbReference>
<gene>
    <name evidence="3" type="ORF">GCM10011348_46540</name>
</gene>
<feature type="region of interest" description="Disordered" evidence="1">
    <location>
        <begin position="56"/>
        <end position="76"/>
    </location>
</feature>
<proteinExistence type="predicted"/>
<comment type="caution">
    <text evidence="3">The sequence shown here is derived from an EMBL/GenBank/DDBJ whole genome shotgun (WGS) entry which is preliminary data.</text>
</comment>
<keyword evidence="4" id="KW-1185">Reference proteome</keyword>
<evidence type="ECO:0000256" key="1">
    <source>
        <dbReference type="SAM" id="MobiDB-lite"/>
    </source>
</evidence>
<evidence type="ECO:0000259" key="2">
    <source>
        <dbReference type="PROSITE" id="PS50883"/>
    </source>
</evidence>
<dbReference type="PROSITE" id="PS50883">
    <property type="entry name" value="EAL"/>
    <property type="match status" value="1"/>
</dbReference>
<dbReference type="InterPro" id="IPR001633">
    <property type="entry name" value="EAL_dom"/>
</dbReference>
<evidence type="ECO:0000313" key="3">
    <source>
        <dbReference type="EMBL" id="GGO89247.1"/>
    </source>
</evidence>
<dbReference type="InterPro" id="IPR050706">
    <property type="entry name" value="Cyclic-di-GMP_PDE-like"/>
</dbReference>
<dbReference type="Gene3D" id="3.20.20.450">
    <property type="entry name" value="EAL domain"/>
    <property type="match status" value="1"/>
</dbReference>
<evidence type="ECO:0000313" key="4">
    <source>
        <dbReference type="Proteomes" id="UP000599578"/>
    </source>
</evidence>
<dbReference type="SUPFAM" id="SSF141868">
    <property type="entry name" value="EAL domain-like"/>
    <property type="match status" value="1"/>
</dbReference>
<name>A0A917ZSC6_9GAMM</name>
<dbReference type="InterPro" id="IPR035919">
    <property type="entry name" value="EAL_sf"/>
</dbReference>
<protein>
    <recommendedName>
        <fullName evidence="2">EAL domain-containing protein</fullName>
    </recommendedName>
</protein>
<sequence length="76" mass="8739">MAVHIIQMANALQLEMIAEGVETQEQAREFRRRGVQYAQGWLFGKPMTMRELRRELTRQREASGAQDSRPTPAPLV</sequence>
<dbReference type="PANTHER" id="PTHR33121:SF79">
    <property type="entry name" value="CYCLIC DI-GMP PHOSPHODIESTERASE PDED-RELATED"/>
    <property type="match status" value="1"/>
</dbReference>
<dbReference type="GO" id="GO:0071111">
    <property type="term" value="F:cyclic-guanylate-specific phosphodiesterase activity"/>
    <property type="evidence" value="ECO:0007669"/>
    <property type="project" value="InterPro"/>
</dbReference>
<feature type="domain" description="EAL" evidence="2">
    <location>
        <begin position="1"/>
        <end position="60"/>
    </location>
</feature>
<dbReference type="AlphaFoldDB" id="A0A917ZSC6"/>
<dbReference type="Pfam" id="PF00563">
    <property type="entry name" value="EAL"/>
    <property type="match status" value="1"/>
</dbReference>
<dbReference type="EMBL" id="BMLT01000022">
    <property type="protein sequence ID" value="GGO89247.1"/>
    <property type="molecule type" value="Genomic_DNA"/>
</dbReference>
<organism evidence="3 4">
    <name type="scientific">Marinobacterium nitratireducens</name>
    <dbReference type="NCBI Taxonomy" id="518897"/>
    <lineage>
        <taxon>Bacteria</taxon>
        <taxon>Pseudomonadati</taxon>
        <taxon>Pseudomonadota</taxon>
        <taxon>Gammaproteobacteria</taxon>
        <taxon>Oceanospirillales</taxon>
        <taxon>Oceanospirillaceae</taxon>
        <taxon>Marinobacterium</taxon>
    </lineage>
</organism>
<dbReference type="PANTHER" id="PTHR33121">
    <property type="entry name" value="CYCLIC DI-GMP PHOSPHODIESTERASE PDEF"/>
    <property type="match status" value="1"/>
</dbReference>
<reference evidence="3 4" key="1">
    <citation type="journal article" date="2014" name="Int. J. Syst. Evol. Microbiol.">
        <title>Complete genome sequence of Corynebacterium casei LMG S-19264T (=DSM 44701T), isolated from a smear-ripened cheese.</title>
        <authorList>
            <consortium name="US DOE Joint Genome Institute (JGI-PGF)"/>
            <person name="Walter F."/>
            <person name="Albersmeier A."/>
            <person name="Kalinowski J."/>
            <person name="Ruckert C."/>
        </authorList>
    </citation>
    <scope>NUCLEOTIDE SEQUENCE [LARGE SCALE GENOMIC DNA]</scope>
    <source>
        <strain evidence="3 4">CGMCC 1.7286</strain>
    </source>
</reference>